<evidence type="ECO:0000256" key="1">
    <source>
        <dbReference type="SAM" id="MobiDB-lite"/>
    </source>
</evidence>
<sequence>MQTGERETEDLGYEATRGGEEARRRGDDAWRYLVMWWCRVLDGLRCYVAWRGVVFVIKDDYKATLYLHVLCLRVKVEDKQV</sequence>
<dbReference type="AlphaFoldDB" id="A0A5B7GK73"/>
<feature type="region of interest" description="Disordered" evidence="1">
    <location>
        <begin position="1"/>
        <end position="23"/>
    </location>
</feature>
<dbReference type="EMBL" id="VSRR010015152">
    <property type="protein sequence ID" value="MPC57873.1"/>
    <property type="molecule type" value="Genomic_DNA"/>
</dbReference>
<reference evidence="2 3" key="1">
    <citation type="submission" date="2019-05" db="EMBL/GenBank/DDBJ databases">
        <title>Another draft genome of Portunus trituberculatus and its Hox gene families provides insights of decapod evolution.</title>
        <authorList>
            <person name="Jeong J.-H."/>
            <person name="Song I."/>
            <person name="Kim S."/>
            <person name="Choi T."/>
            <person name="Kim D."/>
            <person name="Ryu S."/>
            <person name="Kim W."/>
        </authorList>
    </citation>
    <scope>NUCLEOTIDE SEQUENCE [LARGE SCALE GENOMIC DNA]</scope>
    <source>
        <tissue evidence="2">Muscle</tissue>
    </source>
</reference>
<proteinExistence type="predicted"/>
<dbReference type="Proteomes" id="UP000324222">
    <property type="component" value="Unassembled WGS sequence"/>
</dbReference>
<organism evidence="2 3">
    <name type="scientific">Portunus trituberculatus</name>
    <name type="common">Swimming crab</name>
    <name type="synonym">Neptunus trituberculatus</name>
    <dbReference type="NCBI Taxonomy" id="210409"/>
    <lineage>
        <taxon>Eukaryota</taxon>
        <taxon>Metazoa</taxon>
        <taxon>Ecdysozoa</taxon>
        <taxon>Arthropoda</taxon>
        <taxon>Crustacea</taxon>
        <taxon>Multicrustacea</taxon>
        <taxon>Malacostraca</taxon>
        <taxon>Eumalacostraca</taxon>
        <taxon>Eucarida</taxon>
        <taxon>Decapoda</taxon>
        <taxon>Pleocyemata</taxon>
        <taxon>Brachyura</taxon>
        <taxon>Eubrachyura</taxon>
        <taxon>Portunoidea</taxon>
        <taxon>Portunidae</taxon>
        <taxon>Portuninae</taxon>
        <taxon>Portunus</taxon>
    </lineage>
</organism>
<accession>A0A5B7GK73</accession>
<evidence type="ECO:0000313" key="3">
    <source>
        <dbReference type="Proteomes" id="UP000324222"/>
    </source>
</evidence>
<protein>
    <submittedName>
        <fullName evidence="2">Uncharacterized protein</fullName>
    </submittedName>
</protein>
<evidence type="ECO:0000313" key="2">
    <source>
        <dbReference type="EMBL" id="MPC57873.1"/>
    </source>
</evidence>
<name>A0A5B7GK73_PORTR</name>
<comment type="caution">
    <text evidence="2">The sequence shown here is derived from an EMBL/GenBank/DDBJ whole genome shotgun (WGS) entry which is preliminary data.</text>
</comment>
<gene>
    <name evidence="2" type="ORF">E2C01_051862</name>
</gene>
<keyword evidence="3" id="KW-1185">Reference proteome</keyword>